<dbReference type="InParanoid" id="A0A1S3JT01"/>
<evidence type="ECO:0000259" key="6">
    <source>
        <dbReference type="PROSITE" id="PS50850"/>
    </source>
</evidence>
<dbReference type="GeneID" id="106175684"/>
<dbReference type="Gene3D" id="1.20.1250.20">
    <property type="entry name" value="MFS general substrate transporter like domains"/>
    <property type="match status" value="1"/>
</dbReference>
<feature type="transmembrane region" description="Helical" evidence="5">
    <location>
        <begin position="154"/>
        <end position="174"/>
    </location>
</feature>
<evidence type="ECO:0000313" key="7">
    <source>
        <dbReference type="Proteomes" id="UP000085678"/>
    </source>
</evidence>
<keyword evidence="2 5" id="KW-0812">Transmembrane</keyword>
<evidence type="ECO:0000256" key="2">
    <source>
        <dbReference type="ARBA" id="ARBA00022692"/>
    </source>
</evidence>
<proteinExistence type="predicted"/>
<feature type="transmembrane region" description="Helical" evidence="5">
    <location>
        <begin position="479"/>
        <end position="501"/>
    </location>
</feature>
<evidence type="ECO:0000256" key="1">
    <source>
        <dbReference type="ARBA" id="ARBA00004141"/>
    </source>
</evidence>
<feature type="transmembrane region" description="Helical" evidence="5">
    <location>
        <begin position="357"/>
        <end position="374"/>
    </location>
</feature>
<dbReference type="Proteomes" id="UP000085678">
    <property type="component" value="Unplaced"/>
</dbReference>
<name>A0A1S3JT01_LINAN</name>
<feature type="transmembrane region" description="Helical" evidence="5">
    <location>
        <begin position="416"/>
        <end position="436"/>
    </location>
</feature>
<feature type="transmembrane region" description="Helical" evidence="5">
    <location>
        <begin position="243"/>
        <end position="264"/>
    </location>
</feature>
<gene>
    <name evidence="8" type="primary">LOC106175684</name>
</gene>
<comment type="subcellular location">
    <subcellularLocation>
        <location evidence="1">Membrane</location>
        <topology evidence="1">Multi-pass membrane protein</topology>
    </subcellularLocation>
</comment>
<sequence length="616" mass="68797">MGDEFEQILDKLGQFRGYQVLVFSLLQLSDVVTAWTMLLPIFISARPQWYCPNTADNSTNNNTVSVSPHIENGTLFDSMTYSDGAKDFINFTILHEMVQYKSQSLDSNMSQYYEAGGYIKGFCTSDGGICEGHTYSTDFTSVISEWNLLCSEKYIGTLITTIQMIGVLGGAIVIGQLGDTFGRKMIYFATIALNSVFGTVMAFASSWQLFAACRFMNGFCMGGLLNINYIWPMEFVGPRWRTFCGCVGLFQVGGMTLALLAYFIRDWRNLCLATSLPPLALMFTWWAIPESPRWLSMKNRFAEAEIILTKMAKWNKRPVPDFSKLRTFAETEKAKLGKMKSYSYWDLFRTPAMCKNMLIVMYAWFVCAAVFYGLNYNVKNLAGDRYLNMFLVSFIDMPAVWSTIFFNAWCGRRKTLFVSMLIAGLANFAVLFVDVAGKMEELSLLTKILALIGKFGISASWSVAYLYSAELFPTVVRNLAMGLASTTGRIGGIIAPQLVYMNNFSKPLPFIIFGCLGITSALANAFLPETRGKPLPDSVPLWKWKKSSAIKSNQDESEMPLSETGSISNGNCLLVEGNREISGSEVCPSLVEEQEPCLVEPSCTGDLDSEWVEQSH</sequence>
<evidence type="ECO:0000256" key="5">
    <source>
        <dbReference type="SAM" id="Phobius"/>
    </source>
</evidence>
<feature type="transmembrane region" description="Helical" evidence="5">
    <location>
        <begin position="20"/>
        <end position="43"/>
    </location>
</feature>
<reference evidence="8" key="1">
    <citation type="submission" date="2025-08" db="UniProtKB">
        <authorList>
            <consortium name="RefSeq"/>
        </authorList>
    </citation>
    <scope>IDENTIFICATION</scope>
    <source>
        <tissue evidence="8">Gonads</tissue>
    </source>
</reference>
<dbReference type="GO" id="GO:0016020">
    <property type="term" value="C:membrane"/>
    <property type="evidence" value="ECO:0007669"/>
    <property type="project" value="UniProtKB-SubCell"/>
</dbReference>
<dbReference type="InterPro" id="IPR036259">
    <property type="entry name" value="MFS_trans_sf"/>
</dbReference>
<protein>
    <submittedName>
        <fullName evidence="8">Organic cation transporter protein</fullName>
    </submittedName>
</protein>
<feature type="transmembrane region" description="Helical" evidence="5">
    <location>
        <begin position="186"/>
        <end position="203"/>
    </location>
</feature>
<feature type="transmembrane region" description="Helical" evidence="5">
    <location>
        <begin position="386"/>
        <end position="409"/>
    </location>
</feature>
<accession>A0A1S3JT01</accession>
<feature type="transmembrane region" description="Helical" evidence="5">
    <location>
        <begin position="448"/>
        <end position="467"/>
    </location>
</feature>
<dbReference type="PROSITE" id="PS50850">
    <property type="entry name" value="MFS"/>
    <property type="match status" value="1"/>
</dbReference>
<organism evidence="7 8">
    <name type="scientific">Lingula anatina</name>
    <name type="common">Brachiopod</name>
    <name type="synonym">Lingula unguis</name>
    <dbReference type="NCBI Taxonomy" id="7574"/>
    <lineage>
        <taxon>Eukaryota</taxon>
        <taxon>Metazoa</taxon>
        <taxon>Spiralia</taxon>
        <taxon>Lophotrochozoa</taxon>
        <taxon>Brachiopoda</taxon>
        <taxon>Linguliformea</taxon>
        <taxon>Lingulata</taxon>
        <taxon>Lingulida</taxon>
        <taxon>Linguloidea</taxon>
        <taxon>Lingulidae</taxon>
        <taxon>Lingula</taxon>
    </lineage>
</organism>
<evidence type="ECO:0000313" key="8">
    <source>
        <dbReference type="RefSeq" id="XP_013413256.1"/>
    </source>
</evidence>
<dbReference type="SUPFAM" id="SSF103473">
    <property type="entry name" value="MFS general substrate transporter"/>
    <property type="match status" value="1"/>
</dbReference>
<dbReference type="InterPro" id="IPR020846">
    <property type="entry name" value="MFS_dom"/>
</dbReference>
<dbReference type="KEGG" id="lak:106175684"/>
<dbReference type="OrthoDB" id="10021984at2759"/>
<keyword evidence="3 5" id="KW-1133">Transmembrane helix</keyword>
<dbReference type="GO" id="GO:0022857">
    <property type="term" value="F:transmembrane transporter activity"/>
    <property type="evidence" value="ECO:0007669"/>
    <property type="project" value="InterPro"/>
</dbReference>
<dbReference type="AlphaFoldDB" id="A0A1S3JT01"/>
<dbReference type="InterPro" id="IPR005828">
    <property type="entry name" value="MFS_sugar_transport-like"/>
</dbReference>
<dbReference type="PANTHER" id="PTHR24064">
    <property type="entry name" value="SOLUTE CARRIER FAMILY 22 MEMBER"/>
    <property type="match status" value="1"/>
</dbReference>
<evidence type="ECO:0000256" key="4">
    <source>
        <dbReference type="ARBA" id="ARBA00023136"/>
    </source>
</evidence>
<keyword evidence="4 5" id="KW-0472">Membrane</keyword>
<dbReference type="CDD" id="cd17317">
    <property type="entry name" value="MFS_SLC22"/>
    <property type="match status" value="1"/>
</dbReference>
<dbReference type="RefSeq" id="XP_013413256.1">
    <property type="nucleotide sequence ID" value="XM_013557802.1"/>
</dbReference>
<evidence type="ECO:0000256" key="3">
    <source>
        <dbReference type="ARBA" id="ARBA00022989"/>
    </source>
</evidence>
<feature type="domain" description="Major facilitator superfamily (MFS) profile" evidence="6">
    <location>
        <begin position="109"/>
        <end position="532"/>
    </location>
</feature>
<feature type="transmembrane region" description="Helical" evidence="5">
    <location>
        <begin position="209"/>
        <end position="231"/>
    </location>
</feature>
<feature type="transmembrane region" description="Helical" evidence="5">
    <location>
        <begin position="507"/>
        <end position="527"/>
    </location>
</feature>
<dbReference type="Pfam" id="PF00083">
    <property type="entry name" value="Sugar_tr"/>
    <property type="match status" value="1"/>
</dbReference>
<keyword evidence="7" id="KW-1185">Reference proteome</keyword>